<reference evidence="1" key="1">
    <citation type="submission" date="2018-05" db="EMBL/GenBank/DDBJ databases">
        <authorList>
            <person name="Lanie J.A."/>
            <person name="Ng W.-L."/>
            <person name="Kazmierczak K.M."/>
            <person name="Andrzejewski T.M."/>
            <person name="Davidsen T.M."/>
            <person name="Wayne K.J."/>
            <person name="Tettelin H."/>
            <person name="Glass J.I."/>
            <person name="Rusch D."/>
            <person name="Podicherti R."/>
            <person name="Tsui H.-C.T."/>
            <person name="Winkler M.E."/>
        </authorList>
    </citation>
    <scope>NUCLEOTIDE SEQUENCE</scope>
</reference>
<evidence type="ECO:0000313" key="1">
    <source>
        <dbReference type="EMBL" id="SVD37459.1"/>
    </source>
</evidence>
<name>A0A382UT74_9ZZZZ</name>
<sequence>MIKYLILITLLCGVMTSQITIKIYNQGRALVQEERKNKFSQTGKQNLLVPNLPHAAESSSINLFSDDMQVMSKEYIYHPISVESLLGVTTDKEVELVKYGEDGSITFSTVGKLISNVNVAVFEIDGKIVVNPPYSYRFSDIPDNIKEYPYLNCVVNSSSKNANYNLTYITGGIDWKAEYNLYLTSDNNSEIEGWYSIRNDNKIAYENADVTLVSGDVNFEIQGPNLKFTKFSRTTAAMTRTGDSQSIQPET</sequence>
<evidence type="ECO:0008006" key="2">
    <source>
        <dbReference type="Google" id="ProtNLM"/>
    </source>
</evidence>
<accession>A0A382UT74</accession>
<dbReference type="AlphaFoldDB" id="A0A382UT74"/>
<dbReference type="PANTHER" id="PTHR38075">
    <property type="entry name" value="DUF4139 DOMAIN-CONTAINING PROTEIN"/>
    <property type="match status" value="1"/>
</dbReference>
<organism evidence="1">
    <name type="scientific">marine metagenome</name>
    <dbReference type="NCBI Taxonomy" id="408172"/>
    <lineage>
        <taxon>unclassified sequences</taxon>
        <taxon>metagenomes</taxon>
        <taxon>ecological metagenomes</taxon>
    </lineage>
</organism>
<feature type="non-terminal residue" evidence="1">
    <location>
        <position position="251"/>
    </location>
</feature>
<protein>
    <recommendedName>
        <fullName evidence="2">DUF4139 domain-containing protein</fullName>
    </recommendedName>
</protein>
<proteinExistence type="predicted"/>
<gene>
    <name evidence="1" type="ORF">METZ01_LOCUS390313</name>
</gene>
<dbReference type="EMBL" id="UINC01146621">
    <property type="protein sequence ID" value="SVD37459.1"/>
    <property type="molecule type" value="Genomic_DNA"/>
</dbReference>
<dbReference type="PANTHER" id="PTHR38075:SF1">
    <property type="entry name" value="DUF4139 DOMAIN-CONTAINING PROTEIN"/>
    <property type="match status" value="1"/>
</dbReference>